<sequence>MGRRLSFADTDFGVQGVETEHVLARLRETCWADGAAQVQDWAACDEFAGVFGTSETFEHTAWRLESRCRYQAAEQSAAYQRFVTGQRAGPGPAPEEPRGAGRRRQPALGRRVERVRVVDDPPTLGQLYLLDAARRNARAGEDVRNLWRADAEWLKLPGEDFWLFDSRVLAVLRFDDADRLTGIEVVTEPQEVLRACQVRDAAWHHAVPFEEFGARVRASD</sequence>
<organism evidence="3 4">
    <name type="scientific">Streptomyces johnsoniae</name>
    <dbReference type="NCBI Taxonomy" id="3075532"/>
    <lineage>
        <taxon>Bacteria</taxon>
        <taxon>Bacillati</taxon>
        <taxon>Actinomycetota</taxon>
        <taxon>Actinomycetes</taxon>
        <taxon>Kitasatosporales</taxon>
        <taxon>Streptomycetaceae</taxon>
        <taxon>Streptomyces</taxon>
    </lineage>
</organism>
<evidence type="ECO:0000256" key="1">
    <source>
        <dbReference type="SAM" id="MobiDB-lite"/>
    </source>
</evidence>
<evidence type="ECO:0000313" key="4">
    <source>
        <dbReference type="Proteomes" id="UP001183615"/>
    </source>
</evidence>
<dbReference type="Pfam" id="PF21806">
    <property type="entry name" value="DUF6879"/>
    <property type="match status" value="1"/>
</dbReference>
<dbReference type="RefSeq" id="WP_311617650.1">
    <property type="nucleotide sequence ID" value="NZ_JAVREV010000005.1"/>
</dbReference>
<reference evidence="4" key="1">
    <citation type="submission" date="2023-07" db="EMBL/GenBank/DDBJ databases">
        <title>30 novel species of actinomycetes from the DSMZ collection.</title>
        <authorList>
            <person name="Nouioui I."/>
        </authorList>
    </citation>
    <scope>NUCLEOTIDE SEQUENCE [LARGE SCALE GENOMIC DNA]</scope>
    <source>
        <strain evidence="4">DSM 41886</strain>
    </source>
</reference>
<feature type="region of interest" description="Disordered" evidence="1">
    <location>
        <begin position="84"/>
        <end position="109"/>
    </location>
</feature>
<keyword evidence="4" id="KW-1185">Reference proteome</keyword>
<accession>A0ABU2S5E0</accession>
<feature type="domain" description="DUF6879" evidence="2">
    <location>
        <begin position="55"/>
        <end position="212"/>
    </location>
</feature>
<evidence type="ECO:0000259" key="2">
    <source>
        <dbReference type="Pfam" id="PF21806"/>
    </source>
</evidence>
<dbReference type="InterPro" id="IPR049244">
    <property type="entry name" value="DUF6879"/>
</dbReference>
<evidence type="ECO:0000313" key="3">
    <source>
        <dbReference type="EMBL" id="MDT0443300.1"/>
    </source>
</evidence>
<protein>
    <recommendedName>
        <fullName evidence="2">DUF6879 domain-containing protein</fullName>
    </recommendedName>
</protein>
<dbReference type="Proteomes" id="UP001183615">
    <property type="component" value="Unassembled WGS sequence"/>
</dbReference>
<proteinExistence type="predicted"/>
<dbReference type="EMBL" id="JAVREV010000005">
    <property type="protein sequence ID" value="MDT0443300.1"/>
    <property type="molecule type" value="Genomic_DNA"/>
</dbReference>
<name>A0ABU2S5E0_9ACTN</name>
<comment type="caution">
    <text evidence="3">The sequence shown here is derived from an EMBL/GenBank/DDBJ whole genome shotgun (WGS) entry which is preliminary data.</text>
</comment>
<gene>
    <name evidence="3" type="ORF">RM779_11930</name>
</gene>